<keyword evidence="2 6" id="KW-0812">Transmembrane</keyword>
<dbReference type="GO" id="GO:0016020">
    <property type="term" value="C:membrane"/>
    <property type="evidence" value="ECO:0007669"/>
    <property type="project" value="UniProtKB-SubCell"/>
</dbReference>
<dbReference type="EMBL" id="RSCK01000122">
    <property type="protein sequence ID" value="RUT01676.1"/>
    <property type="molecule type" value="Genomic_DNA"/>
</dbReference>
<keyword evidence="4 6" id="KW-0472">Membrane</keyword>
<evidence type="ECO:0000256" key="3">
    <source>
        <dbReference type="ARBA" id="ARBA00022989"/>
    </source>
</evidence>
<feature type="compositionally biased region" description="Low complexity" evidence="5">
    <location>
        <begin position="245"/>
        <end position="256"/>
    </location>
</feature>
<dbReference type="InterPro" id="IPR001646">
    <property type="entry name" value="5peptide_repeat"/>
</dbReference>
<evidence type="ECO:0000256" key="1">
    <source>
        <dbReference type="ARBA" id="ARBA00004141"/>
    </source>
</evidence>
<dbReference type="AlphaFoldDB" id="A0AB37UAL7"/>
<keyword evidence="3 6" id="KW-1133">Transmembrane helix</keyword>
<comment type="subcellular location">
    <subcellularLocation>
        <location evidence="1">Membrane</location>
        <topology evidence="1">Multi-pass membrane protein</topology>
    </subcellularLocation>
</comment>
<evidence type="ECO:0000256" key="2">
    <source>
        <dbReference type="ARBA" id="ARBA00022692"/>
    </source>
</evidence>
<dbReference type="RefSeq" id="WP_106168719.1">
    <property type="nucleotide sequence ID" value="NZ_JAVKZF010000007.1"/>
</dbReference>
<proteinExistence type="predicted"/>
<evidence type="ECO:0000256" key="4">
    <source>
        <dbReference type="ARBA" id="ARBA00023136"/>
    </source>
</evidence>
<feature type="transmembrane region" description="Helical" evidence="6">
    <location>
        <begin position="170"/>
        <end position="191"/>
    </location>
</feature>
<name>A0AB37UAL7_9CYAN</name>
<protein>
    <recommendedName>
        <fullName evidence="7">RDD domain-containing protein</fullName>
    </recommendedName>
</protein>
<dbReference type="SUPFAM" id="SSF141571">
    <property type="entry name" value="Pentapeptide repeat-like"/>
    <property type="match status" value="2"/>
</dbReference>
<evidence type="ECO:0000259" key="7">
    <source>
        <dbReference type="Pfam" id="PF06271"/>
    </source>
</evidence>
<dbReference type="PANTHER" id="PTHR14136">
    <property type="entry name" value="BTB_POZ DOMAIN-CONTAINING PROTEIN KCTD9"/>
    <property type="match status" value="1"/>
</dbReference>
<reference evidence="8 9" key="1">
    <citation type="journal article" date="2019" name="Genome Biol. Evol.">
        <title>Day and night: Metabolic profiles and evolutionary relationships of six axenic non-marine cyanobacteria.</title>
        <authorList>
            <person name="Will S.E."/>
            <person name="Henke P."/>
            <person name="Boedeker C."/>
            <person name="Huang S."/>
            <person name="Brinkmann H."/>
            <person name="Rohde M."/>
            <person name="Jarek M."/>
            <person name="Friedl T."/>
            <person name="Seufert S."/>
            <person name="Schumacher M."/>
            <person name="Overmann J."/>
            <person name="Neumann-Schaal M."/>
            <person name="Petersen J."/>
        </authorList>
    </citation>
    <scope>NUCLEOTIDE SEQUENCE [LARGE SCALE GENOMIC DNA]</scope>
    <source>
        <strain evidence="8 9">SAG 39.79</strain>
    </source>
</reference>
<feature type="domain" description="RDD" evidence="7">
    <location>
        <begin position="25"/>
        <end position="209"/>
    </location>
</feature>
<dbReference type="Pfam" id="PF06271">
    <property type="entry name" value="RDD"/>
    <property type="match status" value="1"/>
</dbReference>
<evidence type="ECO:0000313" key="9">
    <source>
        <dbReference type="Proteomes" id="UP000282574"/>
    </source>
</evidence>
<keyword evidence="9" id="KW-1185">Reference proteome</keyword>
<comment type="caution">
    <text evidence="8">The sequence shown here is derived from an EMBL/GenBank/DDBJ whole genome shotgun (WGS) entry which is preliminary data.</text>
</comment>
<dbReference type="Pfam" id="PF00805">
    <property type="entry name" value="Pentapeptide"/>
    <property type="match status" value="4"/>
</dbReference>
<feature type="region of interest" description="Disordered" evidence="5">
    <location>
        <begin position="1"/>
        <end position="21"/>
    </location>
</feature>
<feature type="transmembrane region" description="Helical" evidence="6">
    <location>
        <begin position="99"/>
        <end position="119"/>
    </location>
</feature>
<evidence type="ECO:0000256" key="6">
    <source>
        <dbReference type="SAM" id="Phobius"/>
    </source>
</evidence>
<dbReference type="InterPro" id="IPR051082">
    <property type="entry name" value="Pentapeptide-BTB/POZ_domain"/>
</dbReference>
<dbReference type="Proteomes" id="UP000282574">
    <property type="component" value="Unassembled WGS sequence"/>
</dbReference>
<evidence type="ECO:0000256" key="5">
    <source>
        <dbReference type="SAM" id="MobiDB-lite"/>
    </source>
</evidence>
<gene>
    <name evidence="8" type="ORF">DSM107010_64910</name>
</gene>
<feature type="transmembrane region" description="Helical" evidence="6">
    <location>
        <begin position="281"/>
        <end position="305"/>
    </location>
</feature>
<feature type="region of interest" description="Disordered" evidence="5">
    <location>
        <begin position="237"/>
        <end position="262"/>
    </location>
</feature>
<sequence length="730" mass="79069">MANSSVRRNANRARRSVQAKSKPLPLATRRFAAWAVEVSLVALSGLIPYSLGEQAKLEPSGEQVTPNPVVALTQKAIASTLTISTEPSDRRLVTPLTNIFWSVAVVTPLLVGGWQLYLLGKTGSTLPKRWLGVRVVSAAGTVPGLSRIAIREALGMWGLPLSVAYIMWRATAFPHLGIFFGLSCFFVLGEGMTARFHRQRRCWHDLIAGTYVVDANRAMTILPGTRAKQLIGSREQGAGSRGLYSSPSPRLQPQPSVGKSVTTKPKVRRSWWQLMRQHPNVLLFLAFLSCMVAVLGTLIGIQIYIQAQKYQRQLAENKSTQFLTLIQHLDARGTTLSDRQRAILALGTIGDPQVLQLLVDLLGQEQRHEIIGTVQQALVSSGSAALPYLQRLNQSIANEIAAGRYSSSPTELAKRTQQLQATQQAIAKILAVYGGRLQGIDLSRVNLAPSTSQDRAFTLELERVNFAGVVFKGANLNRATLPASQWRDAGADRHWDTFDDAIANLNHAQMKGANLTKANLSRVPMERIELMQANLNQANLSAASLGHANLSSAQLVGANLQAATLVDASLTGANLSTANLSDVNLHAARLSRVSALGTRLQSANLTKSNWQGADLSSADLSKSNLSHADLSLARLSSSNLSHAQMQNINLRQADLRMADLRGANLAGADFQGTILFSPQPPASSDRFIATPPEYTQAAIVQGVNFSQVKNLDAQQIAYICVYGGYHPRCP</sequence>
<dbReference type="Gene3D" id="2.160.20.80">
    <property type="entry name" value="E3 ubiquitin-protein ligase SopA"/>
    <property type="match status" value="2"/>
</dbReference>
<dbReference type="InterPro" id="IPR010432">
    <property type="entry name" value="RDD"/>
</dbReference>
<accession>A0AB37UAL7</accession>
<evidence type="ECO:0000313" key="8">
    <source>
        <dbReference type="EMBL" id="RUT01676.1"/>
    </source>
</evidence>
<dbReference type="PANTHER" id="PTHR14136:SF17">
    <property type="entry name" value="BTB_POZ DOMAIN-CONTAINING PROTEIN KCTD9"/>
    <property type="match status" value="1"/>
</dbReference>
<organism evidence="8 9">
    <name type="scientific">Chroococcidiopsis cubana SAG 39.79</name>
    <dbReference type="NCBI Taxonomy" id="388085"/>
    <lineage>
        <taxon>Bacteria</taxon>
        <taxon>Bacillati</taxon>
        <taxon>Cyanobacteriota</taxon>
        <taxon>Cyanophyceae</taxon>
        <taxon>Chroococcidiopsidales</taxon>
        <taxon>Chroococcidiopsidaceae</taxon>
        <taxon>Chroococcidiopsis</taxon>
    </lineage>
</organism>